<proteinExistence type="predicted"/>
<dbReference type="CDD" id="cd03215">
    <property type="entry name" value="ABC_Carb_Monos_II"/>
    <property type="match status" value="1"/>
</dbReference>
<dbReference type="Proteomes" id="UP000199568">
    <property type="component" value="Unassembled WGS sequence"/>
</dbReference>
<evidence type="ECO:0000256" key="8">
    <source>
        <dbReference type="ARBA" id="ARBA00022967"/>
    </source>
</evidence>
<reference evidence="11 12" key="1">
    <citation type="submission" date="2016-10" db="EMBL/GenBank/DDBJ databases">
        <authorList>
            <person name="de Groot N.N."/>
        </authorList>
    </citation>
    <scope>NUCLEOTIDE SEQUENCE [LARGE SCALE GENOMIC DNA]</scope>
    <source>
        <strain evidence="11 12">DSM 18979</strain>
    </source>
</reference>
<dbReference type="OrthoDB" id="9771863at2"/>
<evidence type="ECO:0000256" key="9">
    <source>
        <dbReference type="ARBA" id="ARBA00023136"/>
    </source>
</evidence>
<dbReference type="InterPro" id="IPR003593">
    <property type="entry name" value="AAA+_ATPase"/>
</dbReference>
<evidence type="ECO:0000313" key="11">
    <source>
        <dbReference type="EMBL" id="SET40660.1"/>
    </source>
</evidence>
<evidence type="ECO:0000256" key="3">
    <source>
        <dbReference type="ARBA" id="ARBA00022475"/>
    </source>
</evidence>
<dbReference type="Gene3D" id="3.40.50.300">
    <property type="entry name" value="P-loop containing nucleotide triphosphate hydrolases"/>
    <property type="match status" value="2"/>
</dbReference>
<evidence type="ECO:0000256" key="6">
    <source>
        <dbReference type="ARBA" id="ARBA00022741"/>
    </source>
</evidence>
<evidence type="ECO:0000256" key="5">
    <source>
        <dbReference type="ARBA" id="ARBA00022737"/>
    </source>
</evidence>
<evidence type="ECO:0000256" key="7">
    <source>
        <dbReference type="ARBA" id="ARBA00022840"/>
    </source>
</evidence>
<keyword evidence="12" id="KW-1185">Reference proteome</keyword>
<keyword evidence="3" id="KW-1003">Cell membrane</keyword>
<protein>
    <submittedName>
        <fullName evidence="11">Ribose transport system ATP-binding protein</fullName>
    </submittedName>
</protein>
<sequence length="498" mass="56037">MKELLRMEGIEKSFPGVKALSNVNIDVRAGELHALLGENGAGKSTLMKVLAGVYKKDNGKIYIKGEEIEDLNTELSQKLGISIIYQEFNLFPDLSVAENIFIRREPKNSVLNFVIDDRKLNKQTEEILSKLHLNIKPKTLVKNLSVAEQQMVEIAKALSMNAEILVMDEPTAALTESEIVELFKVIKELKQKGVGIIYISHRLEELEEIADRVTILRDGKYIKTVNYKDTTVDQIITAMVGRDLEDKFPPYEVKNINKSKILLNVKKLTAKNKLNIEDFKLYKGEILGIYGLVGAGRTEFAKVLFGKDKCDDFEVYIQGERAEIKSPIDAINYGLGYLTEDRKKDGLALNLSVEYNINLPSLDKIATNGIIDRQKAKMSAEKYIDALKIKTPGMFQLAKNLSGGNQQKIIIAKWLMKNSKIIIFDEPTRGIDVGAKYEVYELMIALAKKGVGVIMISSELPEIIGISDRVVIMREGRFTGELEREELKEKSILSYAIK</sequence>
<keyword evidence="4" id="KW-0762">Sugar transport</keyword>
<dbReference type="PROSITE" id="PS00211">
    <property type="entry name" value="ABC_TRANSPORTER_1"/>
    <property type="match status" value="1"/>
</dbReference>
<evidence type="ECO:0000256" key="1">
    <source>
        <dbReference type="ARBA" id="ARBA00004202"/>
    </source>
</evidence>
<feature type="domain" description="ABC transporter" evidence="10">
    <location>
        <begin position="5"/>
        <end position="243"/>
    </location>
</feature>
<dbReference type="GO" id="GO:0005524">
    <property type="term" value="F:ATP binding"/>
    <property type="evidence" value="ECO:0007669"/>
    <property type="project" value="UniProtKB-KW"/>
</dbReference>
<dbReference type="InterPro" id="IPR050107">
    <property type="entry name" value="ABC_carbohydrate_import_ATPase"/>
</dbReference>
<comment type="subcellular location">
    <subcellularLocation>
        <location evidence="1">Cell membrane</location>
        <topology evidence="1">Peripheral membrane protein</topology>
    </subcellularLocation>
</comment>
<dbReference type="EMBL" id="FOHU01000010">
    <property type="protein sequence ID" value="SET40660.1"/>
    <property type="molecule type" value="Genomic_DNA"/>
</dbReference>
<keyword evidence="8" id="KW-1278">Translocase</keyword>
<dbReference type="FunFam" id="3.40.50.300:FF:000127">
    <property type="entry name" value="Ribose import ATP-binding protein RbsA"/>
    <property type="match status" value="1"/>
</dbReference>
<dbReference type="Pfam" id="PF00005">
    <property type="entry name" value="ABC_tran"/>
    <property type="match status" value="2"/>
</dbReference>
<dbReference type="PANTHER" id="PTHR43790:SF3">
    <property type="entry name" value="D-ALLOSE IMPORT ATP-BINDING PROTEIN ALSA-RELATED"/>
    <property type="match status" value="1"/>
</dbReference>
<feature type="domain" description="ABC transporter" evidence="10">
    <location>
        <begin position="251"/>
        <end position="497"/>
    </location>
</feature>
<dbReference type="PANTHER" id="PTHR43790">
    <property type="entry name" value="CARBOHYDRATE TRANSPORT ATP-BINDING PROTEIN MG119-RELATED"/>
    <property type="match status" value="1"/>
</dbReference>
<dbReference type="RefSeq" id="WP_090443958.1">
    <property type="nucleotide sequence ID" value="NZ_FOHU01000010.1"/>
</dbReference>
<evidence type="ECO:0000259" key="10">
    <source>
        <dbReference type="PROSITE" id="PS50893"/>
    </source>
</evidence>
<keyword evidence="7 11" id="KW-0067">ATP-binding</keyword>
<dbReference type="SUPFAM" id="SSF52540">
    <property type="entry name" value="P-loop containing nucleoside triphosphate hydrolases"/>
    <property type="match status" value="2"/>
</dbReference>
<dbReference type="GO" id="GO:0016887">
    <property type="term" value="F:ATP hydrolysis activity"/>
    <property type="evidence" value="ECO:0007669"/>
    <property type="project" value="InterPro"/>
</dbReference>
<dbReference type="SMART" id="SM00382">
    <property type="entry name" value="AAA"/>
    <property type="match status" value="2"/>
</dbReference>
<keyword evidence="9" id="KW-0472">Membrane</keyword>
<dbReference type="GO" id="GO:0005886">
    <property type="term" value="C:plasma membrane"/>
    <property type="evidence" value="ECO:0007669"/>
    <property type="project" value="UniProtKB-SubCell"/>
</dbReference>
<keyword evidence="2" id="KW-0813">Transport</keyword>
<dbReference type="AlphaFoldDB" id="A0A1I0E6T4"/>
<dbReference type="PROSITE" id="PS50893">
    <property type="entry name" value="ABC_TRANSPORTER_2"/>
    <property type="match status" value="2"/>
</dbReference>
<evidence type="ECO:0000256" key="4">
    <source>
        <dbReference type="ARBA" id="ARBA00022597"/>
    </source>
</evidence>
<dbReference type="InterPro" id="IPR003439">
    <property type="entry name" value="ABC_transporter-like_ATP-bd"/>
</dbReference>
<organism evidence="11 12">
    <name type="scientific">Natronincola peptidivorans</name>
    <dbReference type="NCBI Taxonomy" id="426128"/>
    <lineage>
        <taxon>Bacteria</taxon>
        <taxon>Bacillati</taxon>
        <taxon>Bacillota</taxon>
        <taxon>Clostridia</taxon>
        <taxon>Peptostreptococcales</taxon>
        <taxon>Natronincolaceae</taxon>
        <taxon>Natronincola</taxon>
    </lineage>
</organism>
<name>A0A1I0E6T4_9FIRM</name>
<accession>A0A1I0E6T4</accession>
<dbReference type="InterPro" id="IPR017871">
    <property type="entry name" value="ABC_transporter-like_CS"/>
</dbReference>
<dbReference type="InterPro" id="IPR027417">
    <property type="entry name" value="P-loop_NTPase"/>
</dbReference>
<gene>
    <name evidence="11" type="ORF">SAMN05660297_02299</name>
</gene>
<dbReference type="CDD" id="cd03216">
    <property type="entry name" value="ABC_Carb_Monos_I"/>
    <property type="match status" value="1"/>
</dbReference>
<keyword evidence="5" id="KW-0677">Repeat</keyword>
<evidence type="ECO:0000313" key="12">
    <source>
        <dbReference type="Proteomes" id="UP000199568"/>
    </source>
</evidence>
<keyword evidence="6" id="KW-0547">Nucleotide-binding</keyword>
<dbReference type="STRING" id="426128.SAMN05660297_02299"/>
<evidence type="ECO:0000256" key="2">
    <source>
        <dbReference type="ARBA" id="ARBA00022448"/>
    </source>
</evidence>